<keyword evidence="3" id="KW-0808">Transferase</keyword>
<evidence type="ECO:0000256" key="1">
    <source>
        <dbReference type="SAM" id="MobiDB-lite"/>
    </source>
</evidence>
<evidence type="ECO:0000313" key="4">
    <source>
        <dbReference type="Proteomes" id="UP000280344"/>
    </source>
</evidence>
<gene>
    <name evidence="3" type="ORF">EJ997_04840</name>
</gene>
<dbReference type="OrthoDB" id="9811182at2"/>
<reference evidence="3 4" key="1">
    <citation type="submission" date="2018-12" db="EMBL/GenBank/DDBJ databases">
        <title>Complete genome sequence of Flaviflexus sp. H23T48.</title>
        <authorList>
            <person name="Bae J.-W."/>
            <person name="Lee J.-Y."/>
        </authorList>
    </citation>
    <scope>NUCLEOTIDE SEQUENCE [LARGE SCALE GENOMIC DNA]</scope>
    <source>
        <strain evidence="3 4">H23T48</strain>
    </source>
</reference>
<organism evidence="3 4">
    <name type="scientific">Flaviflexus ciconiae</name>
    <dbReference type="NCBI Taxonomy" id="2496867"/>
    <lineage>
        <taxon>Bacteria</taxon>
        <taxon>Bacillati</taxon>
        <taxon>Actinomycetota</taxon>
        <taxon>Actinomycetes</taxon>
        <taxon>Actinomycetales</taxon>
        <taxon>Actinomycetaceae</taxon>
        <taxon>Flaviflexus</taxon>
    </lineage>
</organism>
<name>A0A3S9PWK1_9ACTO</name>
<feature type="region of interest" description="Disordered" evidence="1">
    <location>
        <begin position="1"/>
        <end position="24"/>
    </location>
</feature>
<dbReference type="KEGG" id="flh:EJ997_04840"/>
<feature type="compositionally biased region" description="Polar residues" evidence="1">
    <location>
        <begin position="12"/>
        <end position="21"/>
    </location>
</feature>
<evidence type="ECO:0000313" key="3">
    <source>
        <dbReference type="EMBL" id="AZQ76770.1"/>
    </source>
</evidence>
<dbReference type="GO" id="GO:0016740">
    <property type="term" value="F:transferase activity"/>
    <property type="evidence" value="ECO:0007669"/>
    <property type="project" value="UniProtKB-KW"/>
</dbReference>
<dbReference type="AlphaFoldDB" id="A0A3S9PWK1"/>
<proteinExistence type="predicted"/>
<dbReference type="Proteomes" id="UP000280344">
    <property type="component" value="Chromosome"/>
</dbReference>
<protein>
    <submittedName>
        <fullName evidence="3">Polysaccharide pyruvyl transferase family protein</fullName>
    </submittedName>
</protein>
<dbReference type="InterPro" id="IPR007345">
    <property type="entry name" value="Polysacch_pyruvyl_Trfase"/>
</dbReference>
<evidence type="ECO:0000259" key="2">
    <source>
        <dbReference type="Pfam" id="PF04230"/>
    </source>
</evidence>
<keyword evidence="4" id="KW-1185">Reference proteome</keyword>
<feature type="domain" description="Polysaccharide pyruvyl transferase" evidence="2">
    <location>
        <begin position="39"/>
        <end position="347"/>
    </location>
</feature>
<dbReference type="EMBL" id="CP034593">
    <property type="protein sequence ID" value="AZQ76770.1"/>
    <property type="molecule type" value="Genomic_DNA"/>
</dbReference>
<sequence>MSRRFRMVNKPGNLTENNSGAGASRPKSVGVLTLEGNFNFGNVLQSFALQRSVQLLGVRTVEAVHGVPMGPTRFRIQKTRIENFIQNPSRYLKLIASRFIGPLDENRQSRGANIIHPDRSAQISRFVSERIAVSSARYFKDSRRDSFGSKYTFFVVGSDQVWNPAATNANSEWFLEFAEPEQRVAYAASISAPSIPRELRSKYRKGLRGIPQISVREHQGADIVEELIGRRPPVVLDPTMLHTADFWDELASKPASLENKNYVLFFHLKDGDDRSGGESVVLRRSNIVEEYATRNGLEIIDIYDPVDPQLLAIGPLEFIGAIRNARLVVTDSFHAAAFSTIFHTPFLLEERGNMNSRFETLLDHIGLNNRMLNEIVDVESALDVDWESVDERLADRRRDSLAFLAGALGLTPPGECK</sequence>
<dbReference type="Pfam" id="PF04230">
    <property type="entry name" value="PS_pyruv_trans"/>
    <property type="match status" value="1"/>
</dbReference>
<accession>A0A3S9PWK1</accession>